<dbReference type="PANTHER" id="PTHR38767:SF1">
    <property type="entry name" value="DNA POLYMERASE III SUBUNIT CHI"/>
    <property type="match status" value="1"/>
</dbReference>
<evidence type="ECO:0000313" key="1">
    <source>
        <dbReference type="EMBL" id="VAW91325.1"/>
    </source>
</evidence>
<dbReference type="GO" id="GO:0006260">
    <property type="term" value="P:DNA replication"/>
    <property type="evidence" value="ECO:0007669"/>
    <property type="project" value="InterPro"/>
</dbReference>
<proteinExistence type="predicted"/>
<dbReference type="InterPro" id="IPR007459">
    <property type="entry name" value="DNA_pol3_chi"/>
</dbReference>
<dbReference type="InterPro" id="IPR036768">
    <property type="entry name" value="PolIII_chi_sf"/>
</dbReference>
<name>A0A3B0ZD38_9ZZZZ</name>
<gene>
    <name evidence="1" type="ORF">MNBD_GAMMA21-328</name>
</gene>
<dbReference type="PANTHER" id="PTHR38767">
    <property type="entry name" value="DNA POLYMERASE III SUBUNIT CHI"/>
    <property type="match status" value="1"/>
</dbReference>
<protein>
    <submittedName>
        <fullName evidence="1">DNA polymerase III chi subunit</fullName>
        <ecNumber evidence="1">2.7.7.7</ecNumber>
    </submittedName>
</protein>
<dbReference type="Gene3D" id="3.40.50.10110">
    <property type="entry name" value="DNA polymerase III subunit chi"/>
    <property type="match status" value="1"/>
</dbReference>
<dbReference type="GO" id="GO:0003677">
    <property type="term" value="F:DNA binding"/>
    <property type="evidence" value="ECO:0007669"/>
    <property type="project" value="InterPro"/>
</dbReference>
<dbReference type="EC" id="2.7.7.7" evidence="1"/>
<sequence length="143" mass="16495">MTRIDFYISPNQDTEANLLLACRIAEKAYSKKNRVYVHVQDRQQAKRLDDLLWIFRDGSFVPHCQSTAEHIAQAAVVIGCDDLPEITPDVLINLADEVPNFFTRFERVAEIVSGTEPARNIARSHFKFYRERGYPLETHELNS</sequence>
<keyword evidence="1" id="KW-0808">Transferase</keyword>
<dbReference type="GO" id="GO:0003887">
    <property type="term" value="F:DNA-directed DNA polymerase activity"/>
    <property type="evidence" value="ECO:0007669"/>
    <property type="project" value="UniProtKB-EC"/>
</dbReference>
<accession>A0A3B0ZD38</accession>
<dbReference type="EMBL" id="UOFR01000010">
    <property type="protein sequence ID" value="VAW91325.1"/>
    <property type="molecule type" value="Genomic_DNA"/>
</dbReference>
<dbReference type="Pfam" id="PF04364">
    <property type="entry name" value="DNA_pol3_chi"/>
    <property type="match status" value="1"/>
</dbReference>
<dbReference type="SUPFAM" id="SSF102400">
    <property type="entry name" value="DNA polymerase III chi subunit"/>
    <property type="match status" value="1"/>
</dbReference>
<dbReference type="GO" id="GO:0032298">
    <property type="term" value="P:positive regulation of DNA-templated DNA replication initiation"/>
    <property type="evidence" value="ECO:0007669"/>
    <property type="project" value="TreeGrafter"/>
</dbReference>
<dbReference type="AlphaFoldDB" id="A0A3B0ZD38"/>
<organism evidence="1">
    <name type="scientific">hydrothermal vent metagenome</name>
    <dbReference type="NCBI Taxonomy" id="652676"/>
    <lineage>
        <taxon>unclassified sequences</taxon>
        <taxon>metagenomes</taxon>
        <taxon>ecological metagenomes</taxon>
    </lineage>
</organism>
<keyword evidence="1" id="KW-0548">Nucleotidyltransferase</keyword>
<reference evidence="1" key="1">
    <citation type="submission" date="2018-06" db="EMBL/GenBank/DDBJ databases">
        <authorList>
            <person name="Zhirakovskaya E."/>
        </authorList>
    </citation>
    <scope>NUCLEOTIDE SEQUENCE</scope>
</reference>